<evidence type="ECO:0000259" key="4">
    <source>
        <dbReference type="Pfam" id="PF00061"/>
    </source>
</evidence>
<dbReference type="AlphaFoldDB" id="A0A9W7TA47"/>
<dbReference type="Pfam" id="PF00061">
    <property type="entry name" value="Lipocalin"/>
    <property type="match status" value="1"/>
</dbReference>
<gene>
    <name evidence="5" type="ORF">IRJ41_019188</name>
</gene>
<organism evidence="5 6">
    <name type="scientific">Triplophysa rosa</name>
    <name type="common">Cave loach</name>
    <dbReference type="NCBI Taxonomy" id="992332"/>
    <lineage>
        <taxon>Eukaryota</taxon>
        <taxon>Metazoa</taxon>
        <taxon>Chordata</taxon>
        <taxon>Craniata</taxon>
        <taxon>Vertebrata</taxon>
        <taxon>Euteleostomi</taxon>
        <taxon>Actinopterygii</taxon>
        <taxon>Neopterygii</taxon>
        <taxon>Teleostei</taxon>
        <taxon>Ostariophysi</taxon>
        <taxon>Cypriniformes</taxon>
        <taxon>Nemacheilidae</taxon>
        <taxon>Triplophysa</taxon>
    </lineage>
</organism>
<evidence type="ECO:0000313" key="6">
    <source>
        <dbReference type="Proteomes" id="UP001059041"/>
    </source>
</evidence>
<keyword evidence="6" id="KW-1185">Reference proteome</keyword>
<dbReference type="GO" id="GO:0036094">
    <property type="term" value="F:small molecule binding"/>
    <property type="evidence" value="ECO:0007669"/>
    <property type="project" value="InterPro"/>
</dbReference>
<reference evidence="5" key="1">
    <citation type="submission" date="2021-02" db="EMBL/GenBank/DDBJ databases">
        <title>Comparative genomics reveals that relaxation of natural selection precedes convergent phenotypic evolution of cavefish.</title>
        <authorList>
            <person name="Peng Z."/>
        </authorList>
    </citation>
    <scope>NUCLEOTIDE SEQUENCE</scope>
    <source>
        <tissue evidence="5">Muscle</tissue>
    </source>
</reference>
<dbReference type="PRINTS" id="PR00179">
    <property type="entry name" value="LIPOCALIN"/>
</dbReference>
<dbReference type="InterPro" id="IPR002345">
    <property type="entry name" value="Lipocalin"/>
</dbReference>
<protein>
    <submittedName>
        <fullName evidence="5">Lipocalin-type prostaglandin D synthase-like protein</fullName>
    </submittedName>
</protein>
<evidence type="ECO:0000256" key="1">
    <source>
        <dbReference type="ARBA" id="ARBA00006889"/>
    </source>
</evidence>
<dbReference type="PRINTS" id="PR01254">
    <property type="entry name" value="PGNDSYNTHASE"/>
</dbReference>
<dbReference type="InterPro" id="IPR022272">
    <property type="entry name" value="Lipocalin_CS"/>
</dbReference>
<evidence type="ECO:0000256" key="3">
    <source>
        <dbReference type="SAM" id="SignalP"/>
    </source>
</evidence>
<dbReference type="PANTHER" id="PTHR11430:SF139">
    <property type="entry name" value="LIPOCALIN-15 PRECURSOR-RELATED"/>
    <property type="match status" value="1"/>
</dbReference>
<feature type="signal peptide" evidence="3">
    <location>
        <begin position="1"/>
        <end position="19"/>
    </location>
</feature>
<proteinExistence type="inferred from homology"/>
<name>A0A9W7TA47_TRIRA</name>
<dbReference type="OrthoDB" id="9048943at2759"/>
<dbReference type="PANTHER" id="PTHR11430">
    <property type="entry name" value="LIPOCALIN"/>
    <property type="match status" value="1"/>
</dbReference>
<dbReference type="InterPro" id="IPR012674">
    <property type="entry name" value="Calycin"/>
</dbReference>
<feature type="chain" id="PRO_5040720927" evidence="3">
    <location>
        <begin position="20"/>
        <end position="182"/>
    </location>
</feature>
<dbReference type="PROSITE" id="PS00213">
    <property type="entry name" value="LIPOCALIN"/>
    <property type="match status" value="1"/>
</dbReference>
<dbReference type="Gene3D" id="2.40.128.20">
    <property type="match status" value="1"/>
</dbReference>
<evidence type="ECO:0000313" key="5">
    <source>
        <dbReference type="EMBL" id="KAI7792801.1"/>
    </source>
</evidence>
<dbReference type="InterPro" id="IPR000566">
    <property type="entry name" value="Lipocln_cytosolic_FA-bd_dom"/>
</dbReference>
<dbReference type="Proteomes" id="UP001059041">
    <property type="component" value="Linkage Group LG23"/>
</dbReference>
<feature type="domain" description="Lipocalin/cytosolic fatty-acid binding" evidence="4">
    <location>
        <begin position="34"/>
        <end position="174"/>
    </location>
</feature>
<dbReference type="SUPFAM" id="SSF50814">
    <property type="entry name" value="Lipocalins"/>
    <property type="match status" value="1"/>
</dbReference>
<sequence length="182" mass="20426">MSVVLKMMCVLLCAVFVSAEVMPMTDFDLEKVGGKWYLVGFATNAKWFATRKASMKMGTSMLTPTMDGDLDLNSASLKDDGSCWRMNFLAKKTETPGHFVFYSQRWGNDNDMRVVETKYDEYAIIHTIKTKGGVSDVLNKLYSRTATIAEDLVEKFRKFSLDTGILEENIVMLPPNGECSLA</sequence>
<comment type="similarity">
    <text evidence="1 2">Belongs to the calycin superfamily. Lipocalin family.</text>
</comment>
<keyword evidence="3" id="KW-0732">Signal</keyword>
<dbReference type="EMBL" id="JAFHDT010000023">
    <property type="protein sequence ID" value="KAI7792801.1"/>
    <property type="molecule type" value="Genomic_DNA"/>
</dbReference>
<accession>A0A9W7TA47</accession>
<comment type="caution">
    <text evidence="5">The sequence shown here is derived from an EMBL/GenBank/DDBJ whole genome shotgun (WGS) entry which is preliminary data.</text>
</comment>
<evidence type="ECO:0000256" key="2">
    <source>
        <dbReference type="RuleBase" id="RU003695"/>
    </source>
</evidence>